<feature type="domain" description="CMP/dCMP-type deaminase" evidence="1">
    <location>
        <begin position="42"/>
        <end position="147"/>
    </location>
</feature>
<proteinExistence type="predicted"/>
<dbReference type="Proteomes" id="UP000260644">
    <property type="component" value="Unassembled WGS sequence"/>
</dbReference>
<dbReference type="GO" id="GO:0003824">
    <property type="term" value="F:catalytic activity"/>
    <property type="evidence" value="ECO:0007669"/>
    <property type="project" value="InterPro"/>
</dbReference>
<dbReference type="PANTHER" id="PTHR11079">
    <property type="entry name" value="CYTOSINE DEAMINASE FAMILY MEMBER"/>
    <property type="match status" value="1"/>
</dbReference>
<keyword evidence="3" id="KW-1185">Reference proteome</keyword>
<dbReference type="EMBL" id="QPMM01000007">
    <property type="protein sequence ID" value="RFS21856.1"/>
    <property type="molecule type" value="Genomic_DNA"/>
</dbReference>
<evidence type="ECO:0000313" key="2">
    <source>
        <dbReference type="EMBL" id="RFS21856.1"/>
    </source>
</evidence>
<evidence type="ECO:0000313" key="3">
    <source>
        <dbReference type="Proteomes" id="UP000260644"/>
    </source>
</evidence>
<organism evidence="2 3">
    <name type="scientific">Chitinophaga silvatica</name>
    <dbReference type="NCBI Taxonomy" id="2282649"/>
    <lineage>
        <taxon>Bacteria</taxon>
        <taxon>Pseudomonadati</taxon>
        <taxon>Bacteroidota</taxon>
        <taxon>Chitinophagia</taxon>
        <taxon>Chitinophagales</taxon>
        <taxon>Chitinophagaceae</taxon>
        <taxon>Chitinophaga</taxon>
    </lineage>
</organism>
<sequence length="259" mass="29661">MVIPIIEKDAIVFLGLLAIGYKNFDTQFIHKDGKPTHSNGLNIFAAIIDNCDGEVIGQKQNHIHAECNPMLHAEQLTLKEAIQRINIKRPRNSDEQSVESYYRDMLFNQPNKTEKIPMGATIYTTLEPCPFCTSALLVTRMSRIVYIIPDTTYGQSFSFLKDKYYSSYNITYENLKIPTYSESKLISNCGAKLKWLLDYVNSYTQIATLYLDDLKEFLQECNAQFLQLTAADLLTEGEDRQNNLNTLLGLQDRLKELYA</sequence>
<gene>
    <name evidence="2" type="ORF">DVR12_14470</name>
</gene>
<accession>A0A3E1Y9I2</accession>
<evidence type="ECO:0000259" key="1">
    <source>
        <dbReference type="Pfam" id="PF00383"/>
    </source>
</evidence>
<dbReference type="OrthoDB" id="9802676at2"/>
<name>A0A3E1Y9I2_9BACT</name>
<dbReference type="AlphaFoldDB" id="A0A3E1Y9I2"/>
<dbReference type="RefSeq" id="WP_116976475.1">
    <property type="nucleotide sequence ID" value="NZ_QPMM01000007.1"/>
</dbReference>
<dbReference type="Pfam" id="PF00383">
    <property type="entry name" value="dCMP_cyt_deam_1"/>
    <property type="match status" value="1"/>
</dbReference>
<protein>
    <recommendedName>
        <fullName evidence="1">CMP/dCMP-type deaminase domain-containing protein</fullName>
    </recommendedName>
</protein>
<comment type="caution">
    <text evidence="2">The sequence shown here is derived from an EMBL/GenBank/DDBJ whole genome shotgun (WGS) entry which is preliminary data.</text>
</comment>
<dbReference type="SUPFAM" id="SSF53927">
    <property type="entry name" value="Cytidine deaminase-like"/>
    <property type="match status" value="1"/>
</dbReference>
<dbReference type="InterPro" id="IPR016193">
    <property type="entry name" value="Cytidine_deaminase-like"/>
</dbReference>
<dbReference type="PANTHER" id="PTHR11079:SF179">
    <property type="entry name" value="TRNA(ADENINE(34)) DEAMINASE, CHLOROPLASTIC"/>
    <property type="match status" value="1"/>
</dbReference>
<dbReference type="Gene3D" id="3.40.140.10">
    <property type="entry name" value="Cytidine Deaminase, domain 2"/>
    <property type="match status" value="1"/>
</dbReference>
<reference evidence="2 3" key="1">
    <citation type="submission" date="2018-07" db="EMBL/GenBank/DDBJ databases">
        <title>Chitinophaga K2CV101002-2 sp. nov., isolated from a monsoon evergreen broad-leaved forest soil.</title>
        <authorList>
            <person name="Lv Y."/>
        </authorList>
    </citation>
    <scope>NUCLEOTIDE SEQUENCE [LARGE SCALE GENOMIC DNA]</scope>
    <source>
        <strain evidence="2 3">GDMCC 1.1288</strain>
    </source>
</reference>
<dbReference type="InterPro" id="IPR002125">
    <property type="entry name" value="CMP_dCMP_dom"/>
</dbReference>